<protein>
    <recommendedName>
        <fullName evidence="4">DUF1275 domain protein</fullName>
    </recommendedName>
</protein>
<reference evidence="2 3" key="1">
    <citation type="submission" date="2018-05" db="EMBL/GenBank/DDBJ databases">
        <title>Genome sequencing and assembly of the regulated plant pathogen Lachnellula willkommii and related sister species for the development of diagnostic species identification markers.</title>
        <authorList>
            <person name="Giroux E."/>
            <person name="Bilodeau G."/>
        </authorList>
    </citation>
    <scope>NUCLEOTIDE SEQUENCE [LARGE SCALE GENOMIC DNA]</scope>
    <source>
        <strain evidence="2 3">CBS 160.35</strain>
    </source>
</reference>
<dbReference type="Pfam" id="PF06912">
    <property type="entry name" value="DUF1275"/>
    <property type="match status" value="1"/>
</dbReference>
<feature type="transmembrane region" description="Helical" evidence="1">
    <location>
        <begin position="260"/>
        <end position="277"/>
    </location>
</feature>
<evidence type="ECO:0008006" key="4">
    <source>
        <dbReference type="Google" id="ProtNLM"/>
    </source>
</evidence>
<dbReference type="PANTHER" id="PTHR37488:SF7">
    <property type="entry name" value="DUF1275 DOMAIN PROTEIN"/>
    <property type="match status" value="1"/>
</dbReference>
<keyword evidence="1" id="KW-1133">Transmembrane helix</keyword>
<name>A0A8H8RK01_9HELO</name>
<sequence length="284" mass="29953">MVKTSQAAAAASGDLGAALSTTEDPHSSDGSTTKASRSTWQSTLKYLKTEITLEHADIPIIACCVVSGLCDSSAYNAWSCFVSMQTGNTIFLALGASGQPITHPYGWVKSMISIIFFLCGCLFFAQTRLFNPKSRGTLAVSFFLQSACIIVAAALVQANVVPSPNGVVVGDDVDFIELIPLAFLAFQSGGQIVTSRLLGFNEVPTTVLTSVYCDLSSDPKVLAGDNVKRNRRVCAVLGILIGGIAGGWISRSAATLSTSFWLAAAIKMGIAIGWSVWKPKSIQL</sequence>
<dbReference type="EMBL" id="QGMI01001095">
    <property type="protein sequence ID" value="TVY34755.1"/>
    <property type="molecule type" value="Genomic_DNA"/>
</dbReference>
<keyword evidence="1" id="KW-0472">Membrane</keyword>
<dbReference type="AlphaFoldDB" id="A0A8H8RK01"/>
<proteinExistence type="predicted"/>
<gene>
    <name evidence="2" type="ORF">LOCC1_G008840</name>
</gene>
<dbReference type="Proteomes" id="UP000443090">
    <property type="component" value="Unassembled WGS sequence"/>
</dbReference>
<evidence type="ECO:0000313" key="3">
    <source>
        <dbReference type="Proteomes" id="UP000443090"/>
    </source>
</evidence>
<keyword evidence="1" id="KW-0812">Transmembrane</keyword>
<feature type="transmembrane region" description="Helical" evidence="1">
    <location>
        <begin position="233"/>
        <end position="254"/>
    </location>
</feature>
<keyword evidence="3" id="KW-1185">Reference proteome</keyword>
<comment type="caution">
    <text evidence="2">The sequence shown here is derived from an EMBL/GenBank/DDBJ whole genome shotgun (WGS) entry which is preliminary data.</text>
</comment>
<evidence type="ECO:0000313" key="2">
    <source>
        <dbReference type="EMBL" id="TVY34755.1"/>
    </source>
</evidence>
<evidence type="ECO:0000256" key="1">
    <source>
        <dbReference type="SAM" id="Phobius"/>
    </source>
</evidence>
<dbReference type="OrthoDB" id="5288586at2759"/>
<feature type="transmembrane region" description="Helical" evidence="1">
    <location>
        <begin position="107"/>
        <end position="125"/>
    </location>
</feature>
<accession>A0A8H8RK01</accession>
<dbReference type="PANTHER" id="PTHR37488">
    <property type="entry name" value="DUF1275 DOMAIN-CONTAINING PROTEIN"/>
    <property type="match status" value="1"/>
</dbReference>
<feature type="transmembrane region" description="Helical" evidence="1">
    <location>
        <begin position="137"/>
        <end position="158"/>
    </location>
</feature>
<organism evidence="2 3">
    <name type="scientific">Lachnellula occidentalis</name>
    <dbReference type="NCBI Taxonomy" id="215460"/>
    <lineage>
        <taxon>Eukaryota</taxon>
        <taxon>Fungi</taxon>
        <taxon>Dikarya</taxon>
        <taxon>Ascomycota</taxon>
        <taxon>Pezizomycotina</taxon>
        <taxon>Leotiomycetes</taxon>
        <taxon>Helotiales</taxon>
        <taxon>Lachnaceae</taxon>
        <taxon>Lachnellula</taxon>
    </lineage>
</organism>
<dbReference type="InterPro" id="IPR010699">
    <property type="entry name" value="DUF1275"/>
</dbReference>